<dbReference type="InterPro" id="IPR019480">
    <property type="entry name" value="Dihydroorotate_DH_Fe-S-bd"/>
</dbReference>
<dbReference type="PANTHER" id="PTHR43513:SF3">
    <property type="entry name" value="DIHYDROOROTATE DEHYDROGENASE B (NAD(+)), ELECTRON TRANSFER SUBUNIT-RELATED"/>
    <property type="match status" value="1"/>
</dbReference>
<dbReference type="InterPro" id="IPR012165">
    <property type="entry name" value="Cyt_c3_hydrogenase_gsu"/>
</dbReference>
<gene>
    <name evidence="3" type="ORF">AC477_05400</name>
</gene>
<dbReference type="InterPro" id="IPR050353">
    <property type="entry name" value="PyrK_electron_transfer"/>
</dbReference>
<dbReference type="GO" id="GO:0051537">
    <property type="term" value="F:2 iron, 2 sulfur cluster binding"/>
    <property type="evidence" value="ECO:0007669"/>
    <property type="project" value="UniProtKB-KW"/>
</dbReference>
<evidence type="ECO:0000259" key="2">
    <source>
        <dbReference type="PROSITE" id="PS51384"/>
    </source>
</evidence>
<comment type="cofactor">
    <cofactor evidence="1">
        <name>[2Fe-2S] cluster</name>
        <dbReference type="ChEBI" id="CHEBI:190135"/>
    </cofactor>
    <text evidence="1">Binds 1 [2Fe-2S] cluster per subunit.</text>
</comment>
<dbReference type="PROSITE" id="PS51384">
    <property type="entry name" value="FAD_FR"/>
    <property type="match status" value="1"/>
</dbReference>
<dbReference type="SUPFAM" id="SSF63380">
    <property type="entry name" value="Riboflavin synthase domain-like"/>
    <property type="match status" value="1"/>
</dbReference>
<dbReference type="InterPro" id="IPR017927">
    <property type="entry name" value="FAD-bd_FR_type"/>
</dbReference>
<dbReference type="PRINTS" id="PR00410">
    <property type="entry name" value="PHEHYDRXLASE"/>
</dbReference>
<feature type="binding site" evidence="1">
    <location>
        <position position="233"/>
    </location>
    <ligand>
        <name>[2Fe-2S] cluster</name>
        <dbReference type="ChEBI" id="CHEBI:190135"/>
    </ligand>
</feature>
<dbReference type="Gene3D" id="3.40.50.80">
    <property type="entry name" value="Nucleotide-binding domain of ferredoxin-NADP reductase (FNR) module"/>
    <property type="match status" value="1"/>
</dbReference>
<name>A0A0M0BNG9_9ARCH</name>
<feature type="domain" description="FAD-binding FR-type" evidence="2">
    <location>
        <begin position="1"/>
        <end position="93"/>
    </location>
</feature>
<keyword evidence="1" id="KW-0411">Iron-sulfur</keyword>
<comment type="caution">
    <text evidence="3">The sequence shown here is derived from an EMBL/GenBank/DDBJ whole genome shotgun (WGS) entry which is preliminary data.</text>
</comment>
<dbReference type="Proteomes" id="UP000037237">
    <property type="component" value="Unassembled WGS sequence"/>
</dbReference>
<dbReference type="SUPFAM" id="SSF52343">
    <property type="entry name" value="Ferredoxin reductase-like, C-terminal NADP-linked domain"/>
    <property type="match status" value="1"/>
</dbReference>
<dbReference type="GO" id="GO:0046872">
    <property type="term" value="F:metal ion binding"/>
    <property type="evidence" value="ECO:0007669"/>
    <property type="project" value="UniProtKB-KW"/>
</dbReference>
<accession>A0A0M0BNG9</accession>
<organism evidence="3 4">
    <name type="scientific">miscellaneous Crenarchaeota group-1 archaeon SG8-32-1</name>
    <dbReference type="NCBI Taxonomy" id="1685124"/>
    <lineage>
        <taxon>Archaea</taxon>
        <taxon>Candidatus Bathyarchaeota</taxon>
        <taxon>MCG-1</taxon>
    </lineage>
</organism>
<keyword evidence="1" id="KW-0408">Iron</keyword>
<keyword evidence="1" id="KW-0001">2Fe-2S</keyword>
<feature type="binding site" evidence="1">
    <location>
        <position position="225"/>
    </location>
    <ligand>
        <name>[2Fe-2S] cluster</name>
        <dbReference type="ChEBI" id="CHEBI:190135"/>
    </ligand>
</feature>
<dbReference type="GO" id="GO:0006221">
    <property type="term" value="P:pyrimidine nucleotide biosynthetic process"/>
    <property type="evidence" value="ECO:0007669"/>
    <property type="project" value="InterPro"/>
</dbReference>
<dbReference type="PIRSF" id="PIRSF006816">
    <property type="entry name" value="Cyc3_hyd_g"/>
    <property type="match status" value="1"/>
</dbReference>
<dbReference type="Gene3D" id="2.40.30.10">
    <property type="entry name" value="Translation factors"/>
    <property type="match status" value="1"/>
</dbReference>
<dbReference type="Pfam" id="PF00175">
    <property type="entry name" value="NAD_binding_1"/>
    <property type="match status" value="1"/>
</dbReference>
<dbReference type="InterPro" id="IPR017938">
    <property type="entry name" value="Riboflavin_synthase-like_b-brl"/>
</dbReference>
<reference evidence="3 4" key="1">
    <citation type="submission" date="2015-06" db="EMBL/GenBank/DDBJ databases">
        <title>New insights into the roles of widespread benthic archaea in carbon and nitrogen cycling.</title>
        <authorList>
            <person name="Lazar C.S."/>
            <person name="Baker B.J."/>
            <person name="Seitz K.W."/>
            <person name="Hyde A.S."/>
            <person name="Dick G.J."/>
            <person name="Hinrichs K.-U."/>
            <person name="Teske A.P."/>
        </authorList>
    </citation>
    <scope>NUCLEOTIDE SEQUENCE [LARGE SCALE GENOMIC DNA]</scope>
    <source>
        <strain evidence="3">SG8-32-1</strain>
    </source>
</reference>
<protein>
    <recommendedName>
        <fullName evidence="2">FAD-binding FR-type domain-containing protein</fullName>
    </recommendedName>
</protein>
<dbReference type="InterPro" id="IPR039261">
    <property type="entry name" value="FNR_nucleotide-bd"/>
</dbReference>
<feature type="binding site" evidence="1">
    <location>
        <position position="217"/>
    </location>
    <ligand>
        <name>[2Fe-2S] cluster</name>
        <dbReference type="ChEBI" id="CHEBI:190135"/>
    </ligand>
</feature>
<dbReference type="InterPro" id="IPR001433">
    <property type="entry name" value="OxRdtase_FAD/NAD-bd"/>
</dbReference>
<evidence type="ECO:0000313" key="4">
    <source>
        <dbReference type="Proteomes" id="UP000037237"/>
    </source>
</evidence>
<dbReference type="GO" id="GO:0050660">
    <property type="term" value="F:flavin adenine dinucleotide binding"/>
    <property type="evidence" value="ECO:0007669"/>
    <property type="project" value="InterPro"/>
</dbReference>
<dbReference type="Pfam" id="PF10418">
    <property type="entry name" value="DHODB_Fe-S_bind"/>
    <property type="match status" value="1"/>
</dbReference>
<sequence>MRTVKIFETKEENFTTKTISFNDKLCEKAEPGQFVMVWIPGVDEIPISLSGINFDGLTSITVNGVGDASIALNKKNKGEIIGIRGPFGNGFVTSKGNLMIIGGGTGIGPLMPLAEKLAKIANKLTVISGAKSKENLLFIERINKICSEIDSEIICTTEDGSYKLSGFVTDYAEMKLKQENFDMIYTCGPEQMMYKLFLLAEQFKIPIQASLERIMRCSIGLCGSCQIGKLRVCKEGPVLTSKQLRSIKEDFGKFRLDATGKKIQQP</sequence>
<dbReference type="EMBL" id="LFWU01000140">
    <property type="protein sequence ID" value="KON29900.1"/>
    <property type="molecule type" value="Genomic_DNA"/>
</dbReference>
<dbReference type="PANTHER" id="PTHR43513">
    <property type="entry name" value="DIHYDROOROTATE DEHYDROGENASE B (NAD(+)), ELECTRON TRANSFER SUBUNIT"/>
    <property type="match status" value="1"/>
</dbReference>
<evidence type="ECO:0000256" key="1">
    <source>
        <dbReference type="PIRSR" id="PIRSR006816-2"/>
    </source>
</evidence>
<evidence type="ECO:0000313" key="3">
    <source>
        <dbReference type="EMBL" id="KON29900.1"/>
    </source>
</evidence>
<feature type="binding site" evidence="1">
    <location>
        <position position="222"/>
    </location>
    <ligand>
        <name>[2Fe-2S] cluster</name>
        <dbReference type="ChEBI" id="CHEBI:190135"/>
    </ligand>
</feature>
<proteinExistence type="predicted"/>
<keyword evidence="1" id="KW-0479">Metal-binding</keyword>
<dbReference type="NCBIfam" id="NF000796">
    <property type="entry name" value="PRK00054.1-1"/>
    <property type="match status" value="1"/>
</dbReference>
<dbReference type="GO" id="GO:0016491">
    <property type="term" value="F:oxidoreductase activity"/>
    <property type="evidence" value="ECO:0007669"/>
    <property type="project" value="InterPro"/>
</dbReference>
<dbReference type="AlphaFoldDB" id="A0A0M0BNG9"/>